<reference evidence="3 4" key="1">
    <citation type="submission" date="2019-11" db="EMBL/GenBank/DDBJ databases">
        <authorList>
            <person name="Holert J."/>
        </authorList>
    </citation>
    <scope>NUCLEOTIDE SEQUENCE [LARGE SCALE GENOMIC DNA]</scope>
    <source>
        <strain evidence="2">BC3_2A</strain>
        <strain evidence="1">SB11_1A</strain>
    </source>
</reference>
<name>A0A5S9N6Z1_9GAMM</name>
<evidence type="ECO:0000313" key="1">
    <source>
        <dbReference type="EMBL" id="CAA0081353.1"/>
    </source>
</evidence>
<evidence type="ECO:0000313" key="2">
    <source>
        <dbReference type="EMBL" id="CAA0085086.1"/>
    </source>
</evidence>
<accession>A0A5S9N6Z1</accession>
<sequence length="194" mass="20275">MLFGNNAQPAGASKKFSIQGRFILIRSATLPIDISANGIGVIRLKENDSYQFSTTVENLDIQINNANGVAVDYEIEATNEEIRVGSQSVNVNTTSIIQGANSVTNIGEVTVPAGSNQILIAAAGASTSRTLRLSIKSDEAGGVYLGAASIAAGQGGYLDIGMVDYVDCEAALYAFNPNGDDVVVQVLPFERALS</sequence>
<keyword evidence="3" id="KW-1185">Reference proteome</keyword>
<organism evidence="2 4">
    <name type="scientific">Zhongshania aliphaticivorans</name>
    <dbReference type="NCBI Taxonomy" id="1470434"/>
    <lineage>
        <taxon>Bacteria</taxon>
        <taxon>Pseudomonadati</taxon>
        <taxon>Pseudomonadota</taxon>
        <taxon>Gammaproteobacteria</taxon>
        <taxon>Cellvibrionales</taxon>
        <taxon>Spongiibacteraceae</taxon>
        <taxon>Zhongshania</taxon>
    </lineage>
</organism>
<proteinExistence type="predicted"/>
<dbReference type="AlphaFoldDB" id="A0A5S9N6Z1"/>
<protein>
    <submittedName>
        <fullName evidence="2">Uncharacterized protein</fullName>
    </submittedName>
</protein>
<evidence type="ECO:0000313" key="4">
    <source>
        <dbReference type="Proteomes" id="UP000439591"/>
    </source>
</evidence>
<dbReference type="Proteomes" id="UP000439591">
    <property type="component" value="Unassembled WGS sequence"/>
</dbReference>
<evidence type="ECO:0000313" key="3">
    <source>
        <dbReference type="Proteomes" id="UP000435877"/>
    </source>
</evidence>
<dbReference type="RefSeq" id="WP_159267004.1">
    <property type="nucleotide sequence ID" value="NZ_CACSIK010000001.1"/>
</dbReference>
<gene>
    <name evidence="1" type="ORF">IHBHHGIJ_00299</name>
    <name evidence="2" type="ORF">KFEGEMFD_00851</name>
</gene>
<dbReference type="EMBL" id="CACSIK010000001">
    <property type="protein sequence ID" value="CAA0081353.1"/>
    <property type="molecule type" value="Genomic_DNA"/>
</dbReference>
<dbReference type="Proteomes" id="UP000435877">
    <property type="component" value="Unassembled WGS sequence"/>
</dbReference>
<dbReference type="EMBL" id="CACSIM010000001">
    <property type="protein sequence ID" value="CAA0085086.1"/>
    <property type="molecule type" value="Genomic_DNA"/>
</dbReference>